<feature type="compositionally biased region" description="Polar residues" evidence="1">
    <location>
        <begin position="173"/>
        <end position="183"/>
    </location>
</feature>
<feature type="region of interest" description="Disordered" evidence="1">
    <location>
        <begin position="415"/>
        <end position="436"/>
    </location>
</feature>
<reference evidence="2 3" key="1">
    <citation type="journal article" date="2018" name="Nat. Ecol. Evol.">
        <title>Pezizomycetes genomes reveal the molecular basis of ectomycorrhizal truffle lifestyle.</title>
        <authorList>
            <person name="Murat C."/>
            <person name="Payen T."/>
            <person name="Noel B."/>
            <person name="Kuo A."/>
            <person name="Morin E."/>
            <person name="Chen J."/>
            <person name="Kohler A."/>
            <person name="Krizsan K."/>
            <person name="Balestrini R."/>
            <person name="Da Silva C."/>
            <person name="Montanini B."/>
            <person name="Hainaut M."/>
            <person name="Levati E."/>
            <person name="Barry K.W."/>
            <person name="Belfiori B."/>
            <person name="Cichocki N."/>
            <person name="Clum A."/>
            <person name="Dockter R.B."/>
            <person name="Fauchery L."/>
            <person name="Guy J."/>
            <person name="Iotti M."/>
            <person name="Le Tacon F."/>
            <person name="Lindquist E.A."/>
            <person name="Lipzen A."/>
            <person name="Malagnac F."/>
            <person name="Mello A."/>
            <person name="Molinier V."/>
            <person name="Miyauchi S."/>
            <person name="Poulain J."/>
            <person name="Riccioni C."/>
            <person name="Rubini A."/>
            <person name="Sitrit Y."/>
            <person name="Splivallo R."/>
            <person name="Traeger S."/>
            <person name="Wang M."/>
            <person name="Zifcakova L."/>
            <person name="Wipf D."/>
            <person name="Zambonelli A."/>
            <person name="Paolocci F."/>
            <person name="Nowrousian M."/>
            <person name="Ottonello S."/>
            <person name="Baldrian P."/>
            <person name="Spatafora J.W."/>
            <person name="Henrissat B."/>
            <person name="Nagy L.G."/>
            <person name="Aury J.M."/>
            <person name="Wincker P."/>
            <person name="Grigoriev I.V."/>
            <person name="Bonfante P."/>
            <person name="Martin F.M."/>
        </authorList>
    </citation>
    <scope>NUCLEOTIDE SEQUENCE [LARGE SCALE GENOMIC DNA]</scope>
    <source>
        <strain evidence="2 3">ATCC MYA-4762</strain>
    </source>
</reference>
<dbReference type="Proteomes" id="UP000267821">
    <property type="component" value="Unassembled WGS sequence"/>
</dbReference>
<dbReference type="InParanoid" id="A0A3N4LVZ2"/>
<feature type="compositionally biased region" description="Polar residues" evidence="1">
    <location>
        <begin position="110"/>
        <end position="126"/>
    </location>
</feature>
<accession>A0A3N4LVZ2</accession>
<proteinExistence type="predicted"/>
<dbReference type="EMBL" id="ML121538">
    <property type="protein sequence ID" value="RPB25352.1"/>
    <property type="molecule type" value="Genomic_DNA"/>
</dbReference>
<evidence type="ECO:0000256" key="1">
    <source>
        <dbReference type="SAM" id="MobiDB-lite"/>
    </source>
</evidence>
<organism evidence="2 3">
    <name type="scientific">Terfezia boudieri ATCC MYA-4762</name>
    <dbReference type="NCBI Taxonomy" id="1051890"/>
    <lineage>
        <taxon>Eukaryota</taxon>
        <taxon>Fungi</taxon>
        <taxon>Dikarya</taxon>
        <taxon>Ascomycota</taxon>
        <taxon>Pezizomycotina</taxon>
        <taxon>Pezizomycetes</taxon>
        <taxon>Pezizales</taxon>
        <taxon>Pezizaceae</taxon>
        <taxon>Terfezia</taxon>
    </lineage>
</organism>
<feature type="region of interest" description="Disordered" evidence="1">
    <location>
        <begin position="87"/>
        <end position="135"/>
    </location>
</feature>
<feature type="region of interest" description="Disordered" evidence="1">
    <location>
        <begin position="1"/>
        <end position="70"/>
    </location>
</feature>
<dbReference type="AlphaFoldDB" id="A0A3N4LVZ2"/>
<sequence>MANRGKGQPVDPRAPGMNPGRQKGTSAQKSPQKEPGRKRAATPAQRGENKKGTRNQDKNDPDGLVAQPQPTTYGCYFYEYGQMQYGPLPTEEEIANSQRPRSESWGPPGSDSTISASPQPSQQADNHASDSYGYPPMHMPLSTAYRQVMESIGYPQCGQVPSNLQPQPSPQSMATQRQHNLYGNTPVAGRAAPSAYNSQGQGDNPSAYPYVRPIAMYNKIRKPEFRESASARALKPRVPLATVNAVSKTNPPTVKVVTKAPAVTKVPAHCPNTSYEMIRTLTSRGDEAASMRSMASPTDELVMKLIDPEGRGLVGVLTECMPQPRPNFPETFAARAPLADITRSTRNAPLRKETIACLRARSAAGSGIGMLNSHARNISRPSNVNPLRHVTNGSTEVSYLQAEGVSTQHRMRAPFPHTVGPQIGRPQLPRSFGFTR</sequence>
<feature type="compositionally biased region" description="Polar residues" evidence="1">
    <location>
        <begin position="195"/>
        <end position="204"/>
    </location>
</feature>
<name>A0A3N4LVZ2_9PEZI</name>
<keyword evidence="3" id="KW-1185">Reference proteome</keyword>
<evidence type="ECO:0000313" key="2">
    <source>
        <dbReference type="EMBL" id="RPB25352.1"/>
    </source>
</evidence>
<protein>
    <submittedName>
        <fullName evidence="2">Uncharacterized protein</fullName>
    </submittedName>
</protein>
<gene>
    <name evidence="2" type="ORF">L211DRAFT_848203</name>
</gene>
<feature type="compositionally biased region" description="Low complexity" evidence="1">
    <location>
        <begin position="159"/>
        <end position="172"/>
    </location>
</feature>
<evidence type="ECO:0000313" key="3">
    <source>
        <dbReference type="Proteomes" id="UP000267821"/>
    </source>
</evidence>
<feature type="region of interest" description="Disordered" evidence="1">
    <location>
        <begin position="156"/>
        <end position="204"/>
    </location>
</feature>
<feature type="compositionally biased region" description="Basic and acidic residues" evidence="1">
    <location>
        <begin position="47"/>
        <end position="61"/>
    </location>
</feature>